<gene>
    <name evidence="7" type="ORF">CHR90_08600</name>
</gene>
<dbReference type="PANTHER" id="PTHR43820:SF4">
    <property type="entry name" value="HIGH-AFFINITY BRANCHED-CHAIN AMINO ACID TRANSPORT ATP-BINDING PROTEIN LIVF"/>
    <property type="match status" value="1"/>
</dbReference>
<dbReference type="PANTHER" id="PTHR43820">
    <property type="entry name" value="HIGH-AFFINITY BRANCHED-CHAIN AMINO ACID TRANSPORT ATP-BINDING PROTEIN LIVF"/>
    <property type="match status" value="1"/>
</dbReference>
<comment type="similarity">
    <text evidence="1">Belongs to the ABC transporter superfamily.</text>
</comment>
<organism evidence="7 8">
    <name type="scientific">Elstera cyanobacteriorum</name>
    <dbReference type="NCBI Taxonomy" id="2022747"/>
    <lineage>
        <taxon>Bacteria</taxon>
        <taxon>Pseudomonadati</taxon>
        <taxon>Pseudomonadota</taxon>
        <taxon>Alphaproteobacteria</taxon>
        <taxon>Rhodospirillales</taxon>
        <taxon>Rhodospirillaceae</taxon>
        <taxon>Elstera</taxon>
    </lineage>
</organism>
<dbReference type="PROSITE" id="PS50893">
    <property type="entry name" value="ABC_TRANSPORTER_2"/>
    <property type="match status" value="1"/>
</dbReference>
<keyword evidence="3" id="KW-0547">Nucleotide-binding</keyword>
<comment type="caution">
    <text evidence="7">The sequence shown here is derived from an EMBL/GenBank/DDBJ whole genome shotgun (WGS) entry which is preliminary data.</text>
</comment>
<evidence type="ECO:0000256" key="5">
    <source>
        <dbReference type="ARBA" id="ARBA00022970"/>
    </source>
</evidence>
<dbReference type="PROSITE" id="PS00211">
    <property type="entry name" value="ABC_TRANSPORTER_1"/>
    <property type="match status" value="1"/>
</dbReference>
<dbReference type="Proteomes" id="UP000216361">
    <property type="component" value="Unassembled WGS sequence"/>
</dbReference>
<dbReference type="EMBL" id="NOXS01000031">
    <property type="protein sequence ID" value="OYQ19468.1"/>
    <property type="molecule type" value="Genomic_DNA"/>
</dbReference>
<dbReference type="InterPro" id="IPR027417">
    <property type="entry name" value="P-loop_NTPase"/>
</dbReference>
<evidence type="ECO:0000256" key="2">
    <source>
        <dbReference type="ARBA" id="ARBA00022448"/>
    </source>
</evidence>
<evidence type="ECO:0000256" key="3">
    <source>
        <dbReference type="ARBA" id="ARBA00022741"/>
    </source>
</evidence>
<dbReference type="InterPro" id="IPR052156">
    <property type="entry name" value="BCAA_Transport_ATP-bd_LivF"/>
</dbReference>
<dbReference type="Gene3D" id="3.40.50.300">
    <property type="entry name" value="P-loop containing nucleotide triphosphate hydrolases"/>
    <property type="match status" value="1"/>
</dbReference>
<evidence type="ECO:0000256" key="4">
    <source>
        <dbReference type="ARBA" id="ARBA00022840"/>
    </source>
</evidence>
<dbReference type="GO" id="GO:0005524">
    <property type="term" value="F:ATP binding"/>
    <property type="evidence" value="ECO:0007669"/>
    <property type="project" value="UniProtKB-KW"/>
</dbReference>
<dbReference type="SUPFAM" id="SSF52540">
    <property type="entry name" value="P-loop containing nucleoside triphosphate hydrolases"/>
    <property type="match status" value="1"/>
</dbReference>
<keyword evidence="5" id="KW-0029">Amino-acid transport</keyword>
<sequence>MLKVTDLQSSYKGLVAIQGISLEVGQGEIVAVVGSNGAGKSTLLKSIAGWVKPDRGGVSFKGTDLLKLPAHQISRTGVALVPEGRRLFPKLSVRDNLMLGGYTKAKGAEREAPLEFIFSLFPRLSERLDQQAETLSGGEQQMLAIGRALMGQPSLLMLDEPSQGIMPKLVDELLVAVQRIRDRGTTVLLVEQRVAECLDVADRAYVLQTGRVALSGTSSEVAADDGVRRAYLGI</sequence>
<dbReference type="InterPro" id="IPR017871">
    <property type="entry name" value="ABC_transporter-like_CS"/>
</dbReference>
<evidence type="ECO:0000313" key="7">
    <source>
        <dbReference type="EMBL" id="OYQ19468.1"/>
    </source>
</evidence>
<proteinExistence type="inferred from homology"/>
<dbReference type="GO" id="GO:0016887">
    <property type="term" value="F:ATP hydrolysis activity"/>
    <property type="evidence" value="ECO:0007669"/>
    <property type="project" value="InterPro"/>
</dbReference>
<dbReference type="InterPro" id="IPR003593">
    <property type="entry name" value="AAA+_ATPase"/>
</dbReference>
<accession>A0A255XR69</accession>
<dbReference type="Pfam" id="PF00005">
    <property type="entry name" value="ABC_tran"/>
    <property type="match status" value="1"/>
</dbReference>
<dbReference type="OrthoDB" id="9775250at2"/>
<dbReference type="GO" id="GO:0015807">
    <property type="term" value="P:L-amino acid transport"/>
    <property type="evidence" value="ECO:0007669"/>
    <property type="project" value="TreeGrafter"/>
</dbReference>
<reference evidence="7 8" key="1">
    <citation type="submission" date="2017-07" db="EMBL/GenBank/DDBJ databases">
        <title>Elstera cyanobacteriorum sp. nov., a novel bacterium isolated from cyanobacterial aggregates in a eutrophic lake.</title>
        <authorList>
            <person name="Cai H."/>
        </authorList>
    </citation>
    <scope>NUCLEOTIDE SEQUENCE [LARGE SCALE GENOMIC DNA]</scope>
    <source>
        <strain evidence="7 8">TH019</strain>
    </source>
</reference>
<keyword evidence="8" id="KW-1185">Reference proteome</keyword>
<protein>
    <submittedName>
        <fullName evidence="7">ABC transporter ATP-binding protein</fullName>
    </submittedName>
</protein>
<keyword evidence="2" id="KW-0813">Transport</keyword>
<dbReference type="SMART" id="SM00382">
    <property type="entry name" value="AAA"/>
    <property type="match status" value="1"/>
</dbReference>
<evidence type="ECO:0000256" key="1">
    <source>
        <dbReference type="ARBA" id="ARBA00005417"/>
    </source>
</evidence>
<name>A0A255XR69_9PROT</name>
<dbReference type="RefSeq" id="WP_094408573.1">
    <property type="nucleotide sequence ID" value="NZ_BMJZ01000004.1"/>
</dbReference>
<dbReference type="GO" id="GO:0015658">
    <property type="term" value="F:branched-chain amino acid transmembrane transporter activity"/>
    <property type="evidence" value="ECO:0007669"/>
    <property type="project" value="TreeGrafter"/>
</dbReference>
<keyword evidence="4 7" id="KW-0067">ATP-binding</keyword>
<dbReference type="CDD" id="cd03224">
    <property type="entry name" value="ABC_TM1139_LivF_branched"/>
    <property type="match status" value="1"/>
</dbReference>
<evidence type="ECO:0000259" key="6">
    <source>
        <dbReference type="PROSITE" id="PS50893"/>
    </source>
</evidence>
<feature type="domain" description="ABC transporter" evidence="6">
    <location>
        <begin position="2"/>
        <end position="234"/>
    </location>
</feature>
<dbReference type="AlphaFoldDB" id="A0A255XR69"/>
<dbReference type="InterPro" id="IPR003439">
    <property type="entry name" value="ABC_transporter-like_ATP-bd"/>
</dbReference>
<evidence type="ECO:0000313" key="8">
    <source>
        <dbReference type="Proteomes" id="UP000216361"/>
    </source>
</evidence>